<comment type="caution">
    <text evidence="1">The sequence shown here is derived from an EMBL/GenBank/DDBJ whole genome shotgun (WGS) entry which is preliminary data.</text>
</comment>
<dbReference type="Proteomes" id="UP001279734">
    <property type="component" value="Unassembled WGS sequence"/>
</dbReference>
<keyword evidence="2" id="KW-1185">Reference proteome</keyword>
<protein>
    <submittedName>
        <fullName evidence="1">Uncharacterized protein</fullName>
    </submittedName>
</protein>
<evidence type="ECO:0000313" key="1">
    <source>
        <dbReference type="EMBL" id="GMH09710.1"/>
    </source>
</evidence>
<accession>A0AAD3SE98</accession>
<sequence length="320" mass="34873">MLCLNGQEIVFSGSINDLRSSSHLVKRGESSILNGDAEENLRRLIYEVASRSSKLTLSVNRRSHEVISIGLTKESVTSLGENQIGTLISPPPFSSTATTAYEKYNPFDTQRAEYKPTPCHKENDANISSCVELHCVPVADGSKMVQSALENIATSQGADDQVATGMDNLCSHMGSLALTKTEWNIGNQAAPPNIANNEPKHQNLRIQEMDGGMKTDGVSSFAIRRSALQDQLQHLRNFLEGEVRHPMTQSSFVGSSCATATFVHATSVPALLLPEIFASSIRAKVVAEFHPVPLLINLEDKHLDRFTSSPSSADLPFRLQ</sequence>
<dbReference type="EMBL" id="BSYO01000009">
    <property type="protein sequence ID" value="GMH09710.1"/>
    <property type="molecule type" value="Genomic_DNA"/>
</dbReference>
<gene>
    <name evidence="1" type="ORF">Nepgr_011551</name>
</gene>
<name>A0AAD3SE98_NEPGR</name>
<dbReference type="AlphaFoldDB" id="A0AAD3SE98"/>
<reference evidence="1" key="1">
    <citation type="submission" date="2023-05" db="EMBL/GenBank/DDBJ databases">
        <title>Nepenthes gracilis genome sequencing.</title>
        <authorList>
            <person name="Fukushima K."/>
        </authorList>
    </citation>
    <scope>NUCLEOTIDE SEQUENCE</scope>
    <source>
        <strain evidence="1">SING2019-196</strain>
    </source>
</reference>
<evidence type="ECO:0000313" key="2">
    <source>
        <dbReference type="Proteomes" id="UP001279734"/>
    </source>
</evidence>
<organism evidence="1 2">
    <name type="scientific">Nepenthes gracilis</name>
    <name type="common">Slender pitcher plant</name>
    <dbReference type="NCBI Taxonomy" id="150966"/>
    <lineage>
        <taxon>Eukaryota</taxon>
        <taxon>Viridiplantae</taxon>
        <taxon>Streptophyta</taxon>
        <taxon>Embryophyta</taxon>
        <taxon>Tracheophyta</taxon>
        <taxon>Spermatophyta</taxon>
        <taxon>Magnoliopsida</taxon>
        <taxon>eudicotyledons</taxon>
        <taxon>Gunneridae</taxon>
        <taxon>Pentapetalae</taxon>
        <taxon>Caryophyllales</taxon>
        <taxon>Nepenthaceae</taxon>
        <taxon>Nepenthes</taxon>
    </lineage>
</organism>
<proteinExistence type="predicted"/>